<dbReference type="AlphaFoldDB" id="A0A1L7XWL8"/>
<evidence type="ECO:0000313" key="3">
    <source>
        <dbReference type="Proteomes" id="UP000184330"/>
    </source>
</evidence>
<evidence type="ECO:0000256" key="1">
    <source>
        <dbReference type="SAM" id="MobiDB-lite"/>
    </source>
</evidence>
<organism evidence="2 3">
    <name type="scientific">Phialocephala subalpina</name>
    <dbReference type="NCBI Taxonomy" id="576137"/>
    <lineage>
        <taxon>Eukaryota</taxon>
        <taxon>Fungi</taxon>
        <taxon>Dikarya</taxon>
        <taxon>Ascomycota</taxon>
        <taxon>Pezizomycotina</taxon>
        <taxon>Leotiomycetes</taxon>
        <taxon>Helotiales</taxon>
        <taxon>Mollisiaceae</taxon>
        <taxon>Phialocephala</taxon>
        <taxon>Phialocephala fortinii species complex</taxon>
    </lineage>
</organism>
<reference evidence="2 3" key="1">
    <citation type="submission" date="2016-03" db="EMBL/GenBank/DDBJ databases">
        <authorList>
            <person name="Ploux O."/>
        </authorList>
    </citation>
    <scope>NUCLEOTIDE SEQUENCE [LARGE SCALE GENOMIC DNA]</scope>
    <source>
        <strain evidence="2 3">UAMH 11012</strain>
    </source>
</reference>
<keyword evidence="3" id="KW-1185">Reference proteome</keyword>
<proteinExistence type="predicted"/>
<evidence type="ECO:0000313" key="2">
    <source>
        <dbReference type="EMBL" id="CZR69390.1"/>
    </source>
</evidence>
<dbReference type="Proteomes" id="UP000184330">
    <property type="component" value="Unassembled WGS sequence"/>
</dbReference>
<protein>
    <submittedName>
        <fullName evidence="2">Uncharacterized protein</fullName>
    </submittedName>
</protein>
<feature type="region of interest" description="Disordered" evidence="1">
    <location>
        <begin position="82"/>
        <end position="107"/>
    </location>
</feature>
<name>A0A1L7XWL8_9HELO</name>
<accession>A0A1L7XWL8</accession>
<feature type="region of interest" description="Disordered" evidence="1">
    <location>
        <begin position="15"/>
        <end position="41"/>
    </location>
</feature>
<sequence>MSSSQEFFSAASCNYSDDSSIDWDAVPDPPIPEPVTPSVHPESDAFLADVAAFHGPELPSGHATPIFLSSTPITARAPTLEQAPMSEQAPKGARAAPISISSSPPSLARSASSESLIWPFAAGSQEYHDDATQPEPADDAEIGHADAEMIHEGADTDHGDAWDPDMAHKDIDVGHMKRNALKGSKRLPRRKFVVDTPQVPASIQVLVCAKDAGGGRNGHRAKSVKTNGKEALECWMTVHSKEDSCSGQCNHEHLWYADIGECARCACCRARGLDSACFFFTDVKTIRLFRPADVNIYS</sequence>
<dbReference type="EMBL" id="FJOG01000070">
    <property type="protein sequence ID" value="CZR69390.1"/>
    <property type="molecule type" value="Genomic_DNA"/>
</dbReference>
<feature type="compositionally biased region" description="Low complexity" evidence="1">
    <location>
        <begin position="93"/>
        <end position="107"/>
    </location>
</feature>
<gene>
    <name evidence="2" type="ORF">PAC_19290</name>
</gene>